<evidence type="ECO:0000313" key="18">
    <source>
        <dbReference type="Proteomes" id="UP000027073"/>
    </source>
</evidence>
<evidence type="ECO:0000256" key="13">
    <source>
        <dbReference type="ARBA" id="ARBA00023136"/>
    </source>
</evidence>
<evidence type="ECO:0000256" key="1">
    <source>
        <dbReference type="ARBA" id="ARBA00002920"/>
    </source>
</evidence>
<dbReference type="HOGENOM" id="CLU_108081_1_1_1"/>
<dbReference type="GO" id="GO:0005743">
    <property type="term" value="C:mitochondrial inner membrane"/>
    <property type="evidence" value="ECO:0007669"/>
    <property type="project" value="UniProtKB-SubCell"/>
</dbReference>
<dbReference type="InterPro" id="IPR033034">
    <property type="entry name" value="NDUFB9"/>
</dbReference>
<name>A0A067P016_PLEO1</name>
<evidence type="ECO:0000256" key="3">
    <source>
        <dbReference type="ARBA" id="ARBA00009508"/>
    </source>
</evidence>
<keyword evidence="8" id="KW-0679">Respiratory chain</keyword>
<comment type="similarity">
    <text evidence="3">Belongs to the complex I LYR family.</text>
</comment>
<accession>A0A067P016</accession>
<comment type="subcellular location">
    <subcellularLocation>
        <location evidence="2">Mitochondrion inner membrane</location>
        <topology evidence="2">Peripheral membrane protein</topology>
        <orientation evidence="2">Matrix side</orientation>
    </subcellularLocation>
</comment>
<keyword evidence="11" id="KW-0007">Acetylation</keyword>
<dbReference type="AlphaFoldDB" id="A0A067P016"/>
<keyword evidence="12" id="KW-0496">Mitochondrion</keyword>
<dbReference type="OrthoDB" id="13598at2759"/>
<dbReference type="InterPro" id="IPR008011">
    <property type="entry name" value="Complex1_LYR_dom"/>
</dbReference>
<gene>
    <name evidence="17" type="primary">NDUFB9</name>
    <name evidence="17" type="ORF">PLEOSDRAFT_1055720</name>
</gene>
<dbReference type="STRING" id="1137138.A0A067P016"/>
<sequence length="107" mass="12311">MSTFTAAHRSYVMSLYKRTLKNSLDWTVRRDLWRAEAMMIRAEFERNRDVHDPRALAVILEKAEANLAKKKHPDPVISPLYPGGTKWERNTPPAMGPLYDHLSAPAH</sequence>
<keyword evidence="17" id="KW-0830">Ubiquinone</keyword>
<proteinExistence type="inferred from homology"/>
<comment type="function">
    <text evidence="1">Accessory subunit of the mitochondrial membrane respiratory chain NADH dehydrogenase (Complex I), that is believed to be not involved in catalysis. Complex I functions in the transfer of electrons from NADH to the respiratory chain. The immediate electron acceptor for the enzyme is believed to be ubiquinone.</text>
</comment>
<evidence type="ECO:0000256" key="12">
    <source>
        <dbReference type="ARBA" id="ARBA00023128"/>
    </source>
</evidence>
<keyword evidence="13" id="KW-0472">Membrane</keyword>
<evidence type="ECO:0000313" key="17">
    <source>
        <dbReference type="EMBL" id="KDQ29732.1"/>
    </source>
</evidence>
<protein>
    <recommendedName>
        <fullName evidence="5">NADH dehydrogenase [ubiquinone] 1 beta subcomplex subunit 9</fullName>
    </recommendedName>
    <alternativeName>
        <fullName evidence="14">Complex I-B22</fullName>
    </alternativeName>
    <alternativeName>
        <fullName evidence="15">NADH-ubiquinone oxidoreductase B22 subunit</fullName>
    </alternativeName>
</protein>
<reference evidence="18" key="1">
    <citation type="journal article" date="2014" name="Proc. Natl. Acad. Sci. U.S.A.">
        <title>Extensive sampling of basidiomycete genomes demonstrates inadequacy of the white-rot/brown-rot paradigm for wood decay fungi.</title>
        <authorList>
            <person name="Riley R."/>
            <person name="Salamov A.A."/>
            <person name="Brown D.W."/>
            <person name="Nagy L.G."/>
            <person name="Floudas D."/>
            <person name="Held B.W."/>
            <person name="Levasseur A."/>
            <person name="Lombard V."/>
            <person name="Morin E."/>
            <person name="Otillar R."/>
            <person name="Lindquist E.A."/>
            <person name="Sun H."/>
            <person name="LaButti K.M."/>
            <person name="Schmutz J."/>
            <person name="Jabbour D."/>
            <person name="Luo H."/>
            <person name="Baker S.E."/>
            <person name="Pisabarro A.G."/>
            <person name="Walton J.D."/>
            <person name="Blanchette R.A."/>
            <person name="Henrissat B."/>
            <person name="Martin F."/>
            <person name="Cullen D."/>
            <person name="Hibbett D.S."/>
            <person name="Grigoriev I.V."/>
        </authorList>
    </citation>
    <scope>NUCLEOTIDE SEQUENCE [LARGE SCALE GENOMIC DNA]</scope>
    <source>
        <strain evidence="18">PC15</strain>
    </source>
</reference>
<evidence type="ECO:0000256" key="8">
    <source>
        <dbReference type="ARBA" id="ARBA00022660"/>
    </source>
</evidence>
<evidence type="ECO:0000256" key="5">
    <source>
        <dbReference type="ARBA" id="ARBA00018684"/>
    </source>
</evidence>
<evidence type="ECO:0000256" key="2">
    <source>
        <dbReference type="ARBA" id="ARBA00004443"/>
    </source>
</evidence>
<evidence type="ECO:0000256" key="15">
    <source>
        <dbReference type="ARBA" id="ARBA00032528"/>
    </source>
</evidence>
<dbReference type="EMBL" id="KL198007">
    <property type="protein sequence ID" value="KDQ29732.1"/>
    <property type="molecule type" value="Genomic_DNA"/>
</dbReference>
<dbReference type="GO" id="GO:0006120">
    <property type="term" value="P:mitochondrial electron transport, NADH to ubiquinone"/>
    <property type="evidence" value="ECO:0007669"/>
    <property type="project" value="InterPro"/>
</dbReference>
<dbReference type="InterPro" id="IPR045292">
    <property type="entry name" value="Complex1_LYR_NDUFB9_LYRM3"/>
</dbReference>
<dbReference type="InParanoid" id="A0A067P016"/>
<keyword evidence="6" id="KW-0813">Transport</keyword>
<dbReference type="PANTHER" id="PTHR12868">
    <property type="entry name" value="NADH-UBIQUINONE OXIDOREDUCTASE B22 SUBUNIT"/>
    <property type="match status" value="1"/>
</dbReference>
<comment type="subunit">
    <text evidence="4">Mammalian complex I is composed of 45 different subunits.</text>
</comment>
<keyword evidence="7" id="KW-0597">Phosphoprotein</keyword>
<dbReference type="CDD" id="cd20263">
    <property type="entry name" value="Complex1_LYR_NDUFB9_LYRM3"/>
    <property type="match status" value="1"/>
</dbReference>
<evidence type="ECO:0000256" key="10">
    <source>
        <dbReference type="ARBA" id="ARBA00022982"/>
    </source>
</evidence>
<evidence type="ECO:0000256" key="6">
    <source>
        <dbReference type="ARBA" id="ARBA00022448"/>
    </source>
</evidence>
<evidence type="ECO:0000256" key="4">
    <source>
        <dbReference type="ARBA" id="ARBA00011790"/>
    </source>
</evidence>
<dbReference type="Pfam" id="PF05347">
    <property type="entry name" value="Complex1_LYR"/>
    <property type="match status" value="1"/>
</dbReference>
<feature type="domain" description="Complex 1 LYR protein" evidence="16">
    <location>
        <begin position="12"/>
        <end position="67"/>
    </location>
</feature>
<evidence type="ECO:0000259" key="16">
    <source>
        <dbReference type="Pfam" id="PF05347"/>
    </source>
</evidence>
<dbReference type="VEuPathDB" id="FungiDB:PLEOSDRAFT_1055720"/>
<evidence type="ECO:0000256" key="14">
    <source>
        <dbReference type="ARBA" id="ARBA00030192"/>
    </source>
</evidence>
<keyword evidence="9" id="KW-0999">Mitochondrion inner membrane</keyword>
<organism evidence="17 18">
    <name type="scientific">Pleurotus ostreatus (strain PC15)</name>
    <name type="common">Oyster mushroom</name>
    <dbReference type="NCBI Taxonomy" id="1137138"/>
    <lineage>
        <taxon>Eukaryota</taxon>
        <taxon>Fungi</taxon>
        <taxon>Dikarya</taxon>
        <taxon>Basidiomycota</taxon>
        <taxon>Agaricomycotina</taxon>
        <taxon>Agaricomycetes</taxon>
        <taxon>Agaricomycetidae</taxon>
        <taxon>Agaricales</taxon>
        <taxon>Pleurotineae</taxon>
        <taxon>Pleurotaceae</taxon>
        <taxon>Pleurotus</taxon>
    </lineage>
</organism>
<dbReference type="Proteomes" id="UP000027073">
    <property type="component" value="Unassembled WGS sequence"/>
</dbReference>
<dbReference type="PANTHER" id="PTHR12868:SF0">
    <property type="entry name" value="NADH DEHYDROGENASE [UBIQUINONE] 1 BETA SUBCOMPLEX SUBUNIT 9"/>
    <property type="match status" value="1"/>
</dbReference>
<evidence type="ECO:0000256" key="9">
    <source>
        <dbReference type="ARBA" id="ARBA00022792"/>
    </source>
</evidence>
<evidence type="ECO:0000256" key="7">
    <source>
        <dbReference type="ARBA" id="ARBA00022553"/>
    </source>
</evidence>
<keyword evidence="10" id="KW-0249">Electron transport</keyword>
<evidence type="ECO:0000256" key="11">
    <source>
        <dbReference type="ARBA" id="ARBA00022990"/>
    </source>
</evidence>